<dbReference type="NCBIfam" id="TIGR00901">
    <property type="entry name" value="2A0125"/>
    <property type="match status" value="1"/>
</dbReference>
<dbReference type="PANTHER" id="PTHR12778">
    <property type="entry name" value="SOLUTE CARRIER FAMILY 33 ACETYL-COA TRANSPORTER -RELATED"/>
    <property type="match status" value="1"/>
</dbReference>
<organism evidence="8">
    <name type="scientific">Lysobacter firmicutimachus</name>
    <dbReference type="NCBI Taxonomy" id="1792846"/>
    <lineage>
        <taxon>Bacteria</taxon>
        <taxon>Pseudomonadati</taxon>
        <taxon>Pseudomonadota</taxon>
        <taxon>Gammaproteobacteria</taxon>
        <taxon>Lysobacterales</taxon>
        <taxon>Lysobacteraceae</taxon>
        <taxon>Lysobacter</taxon>
    </lineage>
</organism>
<feature type="transmembrane region" description="Helical" evidence="6">
    <location>
        <begin position="62"/>
        <end position="84"/>
    </location>
</feature>
<dbReference type="EMBL" id="CP159925">
    <property type="protein sequence ID" value="XCO76013.1"/>
    <property type="molecule type" value="Genomic_DNA"/>
</dbReference>
<evidence type="ECO:0000313" key="9">
    <source>
        <dbReference type="Proteomes" id="UP001387215"/>
    </source>
</evidence>
<dbReference type="GO" id="GO:0008521">
    <property type="term" value="F:acetyl-CoA transmembrane transporter activity"/>
    <property type="evidence" value="ECO:0007669"/>
    <property type="project" value="InterPro"/>
</dbReference>
<feature type="transmembrane region" description="Helical" evidence="6">
    <location>
        <begin position="268"/>
        <end position="286"/>
    </location>
</feature>
<dbReference type="Gene3D" id="1.20.1250.20">
    <property type="entry name" value="MFS general substrate transporter like domains"/>
    <property type="match status" value="1"/>
</dbReference>
<comment type="subcellular location">
    <subcellularLocation>
        <location evidence="1">Membrane</location>
        <topology evidence="1">Multi-pass membrane protein</topology>
    </subcellularLocation>
</comment>
<dbReference type="RefSeq" id="WP_336132729.1">
    <property type="nucleotide sequence ID" value="NZ_CP159925.1"/>
</dbReference>
<dbReference type="InterPro" id="IPR036259">
    <property type="entry name" value="MFS_trans_sf"/>
</dbReference>
<evidence type="ECO:0000256" key="6">
    <source>
        <dbReference type="SAM" id="Phobius"/>
    </source>
</evidence>
<dbReference type="Pfam" id="PF13000">
    <property type="entry name" value="Acatn"/>
    <property type="match status" value="1"/>
</dbReference>
<feature type="transmembrane region" description="Helical" evidence="6">
    <location>
        <begin position="391"/>
        <end position="412"/>
    </location>
</feature>
<evidence type="ECO:0000313" key="8">
    <source>
        <dbReference type="EMBL" id="XCO76013.1"/>
    </source>
</evidence>
<feature type="transmembrane region" description="Helical" evidence="6">
    <location>
        <begin position="239"/>
        <end position="261"/>
    </location>
</feature>
<evidence type="ECO:0000256" key="4">
    <source>
        <dbReference type="ARBA" id="ARBA00022989"/>
    </source>
</evidence>
<evidence type="ECO:0000256" key="2">
    <source>
        <dbReference type="ARBA" id="ARBA00022448"/>
    </source>
</evidence>
<feature type="transmembrane region" description="Helical" evidence="6">
    <location>
        <begin position="32"/>
        <end position="50"/>
    </location>
</feature>
<sequence>MTSEAGAAGARAAAPARKGWRLVLANLREPKVLVMLLLGFSSGIPIYLVGNTLGFWMRENGIELSTIGFLSWVGLAYSLKFLWAPLVDKLDAPVVGRWLGRRRGWMLLTQVVAAVALIGMALVEPRQGQLLLGGVALNQLLVFGALALVVAFASATQDIVIDAWRIESASNPEQQGLLTSTSTLGYRGALLVTDSLILILAAQAGWSLSYGAMAALMGVGVLATLIAREPAASLQAAAVPHPALFTLQGLFDALVGPFVAFFRQHGQWALLMLLTISLYRLPDFLFGPMANPFYADLGVAKETVGAVRGSFGLVATIAGVAAAGLTAVRFGFIPTLLAGAVLGPGSNLAFAYLAIHGNDPGVFTAAMVIDNFCNGYAGVALVGYMSSLTNVGYTATQYALLSSFYALLGKLLKGLSGVAVEHLALDRSLLEAYSLFFVGTALIGVPALVLCIVLALRRPPAAAG</sequence>
<evidence type="ECO:0000256" key="3">
    <source>
        <dbReference type="ARBA" id="ARBA00022692"/>
    </source>
</evidence>
<dbReference type="InterPro" id="IPR004752">
    <property type="entry name" value="AmpG_permease/AT-1"/>
</dbReference>
<keyword evidence="9" id="KW-1185">Reference proteome</keyword>
<keyword evidence="4 6" id="KW-1133">Transmembrane helix</keyword>
<feature type="transmembrane region" description="Helical" evidence="6">
    <location>
        <begin position="130"/>
        <end position="155"/>
    </location>
</feature>
<proteinExistence type="predicted"/>
<feature type="transmembrane region" description="Helical" evidence="6">
    <location>
        <begin position="306"/>
        <end position="328"/>
    </location>
</feature>
<dbReference type="SUPFAM" id="SSF103473">
    <property type="entry name" value="MFS general substrate transporter"/>
    <property type="match status" value="1"/>
</dbReference>
<reference evidence="7 9" key="1">
    <citation type="submission" date="2024-02" db="EMBL/GenBank/DDBJ databases">
        <title>Lysobacter Genome Sequencing and Mining.</title>
        <authorList>
            <person name="Bierman J."/>
            <person name="Walker M.C."/>
        </authorList>
    </citation>
    <scope>NUCLEOTIDE SEQUENCE [LARGE SCALE GENOMIC DNA]</scope>
    <source>
        <strain evidence="7 9">PB6250</strain>
    </source>
</reference>
<feature type="transmembrane region" description="Helical" evidence="6">
    <location>
        <begin position="104"/>
        <end position="123"/>
    </location>
</feature>
<dbReference type="AlphaFoldDB" id="A0AAU8MSB5"/>
<protein>
    <submittedName>
        <fullName evidence="8">MFS transporter</fullName>
    </submittedName>
</protein>
<reference evidence="8" key="2">
    <citation type="submission" date="2024-06" db="EMBL/GenBank/DDBJ databases">
        <authorList>
            <person name="Li S."/>
        </authorList>
    </citation>
    <scope>NUCLEOTIDE SEQUENCE</scope>
    <source>
        <strain evidence="8">SR10</strain>
    </source>
</reference>
<dbReference type="EMBL" id="JBANDL010000002">
    <property type="protein sequence ID" value="MEI2457033.1"/>
    <property type="molecule type" value="Genomic_DNA"/>
</dbReference>
<accession>A0AAU8MSB5</accession>
<dbReference type="GO" id="GO:0035348">
    <property type="term" value="P:acetyl-CoA transmembrane transport"/>
    <property type="evidence" value="ECO:0007669"/>
    <property type="project" value="InterPro"/>
</dbReference>
<evidence type="ECO:0000313" key="7">
    <source>
        <dbReference type="EMBL" id="MEI2457033.1"/>
    </source>
</evidence>
<gene>
    <name evidence="8" type="ORF">ABU614_04285</name>
    <name evidence="7" type="ORF">V2J18_20470</name>
</gene>
<feature type="transmembrane region" description="Helical" evidence="6">
    <location>
        <begin position="335"/>
        <end position="355"/>
    </location>
</feature>
<name>A0AAU8MSB5_9GAMM</name>
<keyword evidence="5 6" id="KW-0472">Membrane</keyword>
<dbReference type="PANTHER" id="PTHR12778:SF10">
    <property type="entry name" value="MAJOR FACILITATOR SUPERFAMILY DOMAIN-CONTAINING PROTEIN 3"/>
    <property type="match status" value="1"/>
</dbReference>
<dbReference type="Proteomes" id="UP001387215">
    <property type="component" value="Unassembled WGS sequence"/>
</dbReference>
<keyword evidence="3 6" id="KW-0812">Transmembrane</keyword>
<dbReference type="InterPro" id="IPR024371">
    <property type="entry name" value="AcetylCoA_trans_1-like"/>
</dbReference>
<keyword evidence="2" id="KW-0813">Transport</keyword>
<evidence type="ECO:0000256" key="1">
    <source>
        <dbReference type="ARBA" id="ARBA00004141"/>
    </source>
</evidence>
<dbReference type="GO" id="GO:0016020">
    <property type="term" value="C:membrane"/>
    <property type="evidence" value="ECO:0007669"/>
    <property type="project" value="UniProtKB-SubCell"/>
</dbReference>
<evidence type="ECO:0000256" key="5">
    <source>
        <dbReference type="ARBA" id="ARBA00023136"/>
    </source>
</evidence>
<feature type="transmembrane region" description="Helical" evidence="6">
    <location>
        <begin position="208"/>
        <end position="227"/>
    </location>
</feature>
<feature type="transmembrane region" description="Helical" evidence="6">
    <location>
        <begin position="432"/>
        <end position="456"/>
    </location>
</feature>
<feature type="transmembrane region" description="Helical" evidence="6">
    <location>
        <begin position="361"/>
        <end position="384"/>
    </location>
</feature>
<feature type="transmembrane region" description="Helical" evidence="6">
    <location>
        <begin position="184"/>
        <end position="201"/>
    </location>
</feature>